<dbReference type="RefSeq" id="XP_062875550.1">
    <property type="nucleotide sequence ID" value="XM_063019480.1"/>
</dbReference>
<feature type="compositionally biased region" description="Basic and acidic residues" evidence="8">
    <location>
        <begin position="56"/>
        <end position="65"/>
    </location>
</feature>
<evidence type="ECO:0000256" key="5">
    <source>
        <dbReference type="ARBA" id="ARBA00023242"/>
    </source>
</evidence>
<feature type="region of interest" description="Disordered" evidence="8">
    <location>
        <begin position="56"/>
        <end position="90"/>
    </location>
</feature>
<evidence type="ECO:0008006" key="11">
    <source>
        <dbReference type="Google" id="ProtNLM"/>
    </source>
</evidence>
<gene>
    <name evidence="9" type="ORF">PUMCH_000390</name>
</gene>
<dbReference type="EMBL" id="CP138894">
    <property type="protein sequence ID" value="WPK23163.1"/>
    <property type="molecule type" value="Genomic_DNA"/>
</dbReference>
<comment type="function">
    <text evidence="6">Required for the formation of N(7)-methylguanine at position 46 (m7G46) in tRNA. In the complex, it is required to stabilize and induce conformational changes of the catalytic subunit.</text>
</comment>
<dbReference type="PANTHER" id="PTHR16288">
    <property type="entry name" value="WD40 REPEAT PROTEIN 4"/>
    <property type="match status" value="1"/>
</dbReference>
<name>A0AAX4H415_9ASCO</name>
<evidence type="ECO:0000256" key="2">
    <source>
        <dbReference type="ARBA" id="ARBA00022574"/>
    </source>
</evidence>
<feature type="repeat" description="WD" evidence="7">
    <location>
        <begin position="231"/>
        <end position="264"/>
    </location>
</feature>
<keyword evidence="5 6" id="KW-0539">Nucleus</keyword>
<dbReference type="HAMAP" id="MF_03056">
    <property type="entry name" value="TRM82"/>
    <property type="match status" value="1"/>
</dbReference>
<dbReference type="GO" id="GO:0043527">
    <property type="term" value="C:tRNA methyltransferase complex"/>
    <property type="evidence" value="ECO:0007669"/>
    <property type="project" value="TreeGrafter"/>
</dbReference>
<evidence type="ECO:0000313" key="10">
    <source>
        <dbReference type="Proteomes" id="UP001338582"/>
    </source>
</evidence>
<comment type="pathway">
    <text evidence="6">tRNA modification; N(7)-methylguanine-tRNA biosynthesis.</text>
</comment>
<reference evidence="9 10" key="1">
    <citation type="submission" date="2023-10" db="EMBL/GenBank/DDBJ databases">
        <title>Draft Genome Sequence of Candida saopaulonensis from a very Premature Infant with Sepsis.</title>
        <authorList>
            <person name="Ning Y."/>
            <person name="Dai R."/>
            <person name="Xiao M."/>
            <person name="Xu Y."/>
            <person name="Yan Q."/>
            <person name="Zhang L."/>
        </authorList>
    </citation>
    <scope>NUCLEOTIDE SEQUENCE [LARGE SCALE GENOMIC DNA]</scope>
    <source>
        <strain evidence="9 10">19XY460</strain>
    </source>
</reference>
<dbReference type="SMART" id="SM00320">
    <property type="entry name" value="WD40"/>
    <property type="match status" value="1"/>
</dbReference>
<dbReference type="Gene3D" id="2.130.10.10">
    <property type="entry name" value="YVTN repeat-like/Quinoprotein amine dehydrogenase"/>
    <property type="match status" value="1"/>
</dbReference>
<dbReference type="InterPro" id="IPR001680">
    <property type="entry name" value="WD40_rpt"/>
</dbReference>
<evidence type="ECO:0000256" key="8">
    <source>
        <dbReference type="SAM" id="MobiDB-lite"/>
    </source>
</evidence>
<proteinExistence type="inferred from homology"/>
<dbReference type="InterPro" id="IPR015943">
    <property type="entry name" value="WD40/YVTN_repeat-like_dom_sf"/>
</dbReference>
<evidence type="ECO:0000256" key="3">
    <source>
        <dbReference type="ARBA" id="ARBA00022694"/>
    </source>
</evidence>
<dbReference type="GO" id="GO:0106004">
    <property type="term" value="P:tRNA (guanine-N7)-methylation"/>
    <property type="evidence" value="ECO:0007669"/>
    <property type="project" value="UniProtKB-UniRule"/>
</dbReference>
<sequence>MKHPIQILIADKSGEHIFASVTNHLLVLRASDGKLIGSWVDPVDAQEFQEKRFKARMEEQKKKEEANEDENAAKKLKNNKKEPKVPAPGPGAPTIYNYIRSLTLSRDESYLIGTTDSDKAAVIFKIDYSQDNCLSLVKRQVFPKRPCSVLTTLDDEKVVVADKFGDVYEIQGKDSAVVAEKDLVPILGHVSMLSEVIVAEHDGKQFVLTGDRDEHIKVSHYPKSYVVRNWLFGHHEFVSCLQICPFNEDILVSGGGDDYLLVWNWWEKKELAKVELRELVAPFLTDSHLPPERFFREDSPREICISKVRVYEQGDQKLLVVLCENTKCILTFSFNEDMSLTHKQTLSTTDSIIDFVIVSDAVLAAVDVESEDNLLQLFRFDDSCSLHHEDSDLTKVISKSVECEVSGRADFYPLYYISSLRKRSEH</sequence>
<organism evidence="9 10">
    <name type="scientific">Australozyma saopauloensis</name>
    <dbReference type="NCBI Taxonomy" id="291208"/>
    <lineage>
        <taxon>Eukaryota</taxon>
        <taxon>Fungi</taxon>
        <taxon>Dikarya</taxon>
        <taxon>Ascomycota</taxon>
        <taxon>Saccharomycotina</taxon>
        <taxon>Pichiomycetes</taxon>
        <taxon>Metschnikowiaceae</taxon>
        <taxon>Australozyma</taxon>
    </lineage>
</organism>
<dbReference type="PROSITE" id="PS50082">
    <property type="entry name" value="WD_REPEATS_2"/>
    <property type="match status" value="1"/>
</dbReference>
<dbReference type="Pfam" id="PF00400">
    <property type="entry name" value="WD40"/>
    <property type="match status" value="1"/>
</dbReference>
<evidence type="ECO:0000313" key="9">
    <source>
        <dbReference type="EMBL" id="WPK23163.1"/>
    </source>
</evidence>
<dbReference type="GO" id="GO:0005829">
    <property type="term" value="C:cytosol"/>
    <property type="evidence" value="ECO:0007669"/>
    <property type="project" value="TreeGrafter"/>
</dbReference>
<protein>
    <recommendedName>
        <fullName evidence="11">Transfer RNA methyltransferase 82</fullName>
    </recommendedName>
</protein>
<keyword evidence="10" id="KW-1185">Reference proteome</keyword>
<keyword evidence="4 6" id="KW-0677">Repeat</keyword>
<evidence type="ECO:0000256" key="4">
    <source>
        <dbReference type="ARBA" id="ARBA00022737"/>
    </source>
</evidence>
<keyword evidence="3 6" id="KW-0819">tRNA processing</keyword>
<dbReference type="Proteomes" id="UP001338582">
    <property type="component" value="Chromosome 1"/>
</dbReference>
<dbReference type="PANTHER" id="PTHR16288:SF0">
    <property type="entry name" value="TRNA (GUANINE-N(7)-)-METHYLTRANSFERASE NON-CATALYTIC SUBUNIT WDR4"/>
    <property type="match status" value="1"/>
</dbReference>
<dbReference type="SUPFAM" id="SSF50978">
    <property type="entry name" value="WD40 repeat-like"/>
    <property type="match status" value="1"/>
</dbReference>
<accession>A0AAX4H415</accession>
<dbReference type="InterPro" id="IPR028884">
    <property type="entry name" value="Trm82"/>
</dbReference>
<comment type="similarity">
    <text evidence="6">Belongs to the WD repeat TRM82 family.</text>
</comment>
<dbReference type="InterPro" id="IPR036322">
    <property type="entry name" value="WD40_repeat_dom_sf"/>
</dbReference>
<dbReference type="GeneID" id="88171459"/>
<dbReference type="KEGG" id="asau:88171459"/>
<keyword evidence="2 6" id="KW-0853">WD repeat</keyword>
<evidence type="ECO:0000256" key="1">
    <source>
        <dbReference type="ARBA" id="ARBA00004123"/>
    </source>
</evidence>
<dbReference type="GO" id="GO:0005634">
    <property type="term" value="C:nucleus"/>
    <property type="evidence" value="ECO:0007669"/>
    <property type="project" value="UniProtKB-SubCell"/>
</dbReference>
<dbReference type="AlphaFoldDB" id="A0AAX4H415"/>
<evidence type="ECO:0000256" key="7">
    <source>
        <dbReference type="PROSITE-ProRule" id="PRU00221"/>
    </source>
</evidence>
<evidence type="ECO:0000256" key="6">
    <source>
        <dbReference type="HAMAP-Rule" id="MF_03056"/>
    </source>
</evidence>
<comment type="subcellular location">
    <subcellularLocation>
        <location evidence="1 6">Nucleus</location>
    </subcellularLocation>
</comment>